<evidence type="ECO:0000313" key="2">
    <source>
        <dbReference type="EMBL" id="QDU28165.1"/>
    </source>
</evidence>
<name>A0A517YD48_9BACT</name>
<feature type="transmembrane region" description="Helical" evidence="1">
    <location>
        <begin position="96"/>
        <end position="114"/>
    </location>
</feature>
<keyword evidence="1" id="KW-0472">Membrane</keyword>
<dbReference type="Proteomes" id="UP000315017">
    <property type="component" value="Chromosome"/>
</dbReference>
<accession>A0A517YD48</accession>
<dbReference type="KEGG" id="aagg:ETAA8_32650"/>
<dbReference type="EMBL" id="CP036274">
    <property type="protein sequence ID" value="QDU28165.1"/>
    <property type="molecule type" value="Genomic_DNA"/>
</dbReference>
<keyword evidence="3" id="KW-1185">Reference proteome</keyword>
<keyword evidence="1" id="KW-1133">Transmembrane helix</keyword>
<dbReference type="AlphaFoldDB" id="A0A517YD48"/>
<protein>
    <submittedName>
        <fullName evidence="2">Uncharacterized protein</fullName>
    </submittedName>
</protein>
<feature type="transmembrane region" description="Helical" evidence="1">
    <location>
        <begin position="151"/>
        <end position="173"/>
    </location>
</feature>
<feature type="transmembrane region" description="Helical" evidence="1">
    <location>
        <begin position="121"/>
        <end position="145"/>
    </location>
</feature>
<dbReference type="RefSeq" id="WP_145089997.1">
    <property type="nucleotide sequence ID" value="NZ_CP036274.1"/>
</dbReference>
<sequence>MSTSARTSINEKTQFSLRSLLCTMVTVSMVFAYVRLFGTEGANLTVLMVASAVCGSVLGIGSGRAMETLMWTFVGGSLALCCVLSADNHVSMPQKYYWVEVGVFGGAYAGYIAPGAWKWRIIGVLTIWLKFALVSLLGAIGPLAYFDEWNALFDALLTLPVLLGLTVLVEAIYWLQRRHHIALDVWAAGIVFAVIAGNFGAVVVWNLWYA</sequence>
<feature type="transmembrane region" description="Helical" evidence="1">
    <location>
        <begin position="185"/>
        <end position="208"/>
    </location>
</feature>
<proteinExistence type="predicted"/>
<evidence type="ECO:0000256" key="1">
    <source>
        <dbReference type="SAM" id="Phobius"/>
    </source>
</evidence>
<evidence type="ECO:0000313" key="3">
    <source>
        <dbReference type="Proteomes" id="UP000315017"/>
    </source>
</evidence>
<keyword evidence="1" id="KW-0812">Transmembrane</keyword>
<reference evidence="2 3" key="1">
    <citation type="submission" date="2019-02" db="EMBL/GenBank/DDBJ databases">
        <title>Deep-cultivation of Planctomycetes and their phenomic and genomic characterization uncovers novel biology.</title>
        <authorList>
            <person name="Wiegand S."/>
            <person name="Jogler M."/>
            <person name="Boedeker C."/>
            <person name="Pinto D."/>
            <person name="Vollmers J."/>
            <person name="Rivas-Marin E."/>
            <person name="Kohn T."/>
            <person name="Peeters S.H."/>
            <person name="Heuer A."/>
            <person name="Rast P."/>
            <person name="Oberbeckmann S."/>
            <person name="Bunk B."/>
            <person name="Jeske O."/>
            <person name="Meyerdierks A."/>
            <person name="Storesund J.E."/>
            <person name="Kallscheuer N."/>
            <person name="Luecker S."/>
            <person name="Lage O.M."/>
            <person name="Pohl T."/>
            <person name="Merkel B.J."/>
            <person name="Hornburger P."/>
            <person name="Mueller R.-W."/>
            <person name="Bruemmer F."/>
            <person name="Labrenz M."/>
            <person name="Spormann A.M."/>
            <person name="Op den Camp H."/>
            <person name="Overmann J."/>
            <person name="Amann R."/>
            <person name="Jetten M.S.M."/>
            <person name="Mascher T."/>
            <person name="Medema M.H."/>
            <person name="Devos D.P."/>
            <person name="Kaster A.-K."/>
            <person name="Ovreas L."/>
            <person name="Rohde M."/>
            <person name="Galperin M.Y."/>
            <person name="Jogler C."/>
        </authorList>
    </citation>
    <scope>NUCLEOTIDE SEQUENCE [LARGE SCALE GENOMIC DNA]</scope>
    <source>
        <strain evidence="2 3">ETA_A8</strain>
    </source>
</reference>
<organism evidence="2 3">
    <name type="scientific">Anatilimnocola aggregata</name>
    <dbReference type="NCBI Taxonomy" id="2528021"/>
    <lineage>
        <taxon>Bacteria</taxon>
        <taxon>Pseudomonadati</taxon>
        <taxon>Planctomycetota</taxon>
        <taxon>Planctomycetia</taxon>
        <taxon>Pirellulales</taxon>
        <taxon>Pirellulaceae</taxon>
        <taxon>Anatilimnocola</taxon>
    </lineage>
</organism>
<feature type="transmembrane region" description="Helical" evidence="1">
    <location>
        <begin position="44"/>
        <end position="62"/>
    </location>
</feature>
<feature type="transmembrane region" description="Helical" evidence="1">
    <location>
        <begin position="20"/>
        <end position="38"/>
    </location>
</feature>
<gene>
    <name evidence="2" type="ORF">ETAA8_32650</name>
</gene>